<sequence length="488" mass="53433">MSWMILPENPALSAVLLFLIALPFLYGARRPVHDVVGSLARAASQALRLGAHWLERAAQTLRARNRLVLLAQGREEATQAIEREFERVTGLVQRDLQGYPALQRRLLDHITRIEEDYAKCGEVPPPPPEWVRAVETIAGIQNTGDGLAQKLLQDIGDSLDKIYARVVAEYRRSSEARHKILGKFVPFGRAVNDTLTRVDRNIEGLRESAARIDAQMERYEQIHSGSEQVEHTLTSSAGIQFAISGLVLAVGFGGAFVNFWLIARPMSAMVGGGEYIAGGLEAAQVAALVIILVEATMGLFLMETLRFTHLFPRIHNLNDRMRRRMMWAAFAILFILAGVEVALAVMRDQIIATDVAFKRGLSDAGTAAVVAEGWVMKIPVAGQMILGFILPFALAFVAVPLEYFIFAARTVFGAGLVLAIRTLGFVLRLGGNVAWHAGKTLRLLYDAIIFLPLLIERAVLSQRAGAAGQIPRSVSAETAPLRKTGTLS</sequence>
<reference evidence="2 3" key="1">
    <citation type="journal article" date="2016" name="Nat. Commun.">
        <title>Thousands of microbial genomes shed light on interconnected biogeochemical processes in an aquifer system.</title>
        <authorList>
            <person name="Anantharaman K."/>
            <person name="Brown C.T."/>
            <person name="Hug L.A."/>
            <person name="Sharon I."/>
            <person name="Castelle C.J."/>
            <person name="Probst A.J."/>
            <person name="Thomas B.C."/>
            <person name="Singh A."/>
            <person name="Wilkins M.J."/>
            <person name="Karaoz U."/>
            <person name="Brodie E.L."/>
            <person name="Williams K.H."/>
            <person name="Hubbard S.S."/>
            <person name="Banfield J.F."/>
        </authorList>
    </citation>
    <scope>NUCLEOTIDE SEQUENCE [LARGE SCALE GENOMIC DNA]</scope>
</reference>
<comment type="caution">
    <text evidence="2">The sequence shown here is derived from an EMBL/GenBank/DDBJ whole genome shotgun (WGS) entry which is preliminary data.</text>
</comment>
<gene>
    <name evidence="2" type="ORF">A2151_02030</name>
</gene>
<protein>
    <submittedName>
        <fullName evidence="2">Uncharacterized protein</fullName>
    </submittedName>
</protein>
<feature type="transmembrane region" description="Helical" evidence="1">
    <location>
        <begin position="275"/>
        <end position="302"/>
    </location>
</feature>
<feature type="transmembrane region" description="Helical" evidence="1">
    <location>
        <begin position="325"/>
        <end position="345"/>
    </location>
</feature>
<evidence type="ECO:0000313" key="3">
    <source>
        <dbReference type="Proteomes" id="UP000178885"/>
    </source>
</evidence>
<keyword evidence="1" id="KW-1133">Transmembrane helix</keyword>
<evidence type="ECO:0000313" key="2">
    <source>
        <dbReference type="EMBL" id="OGI46013.1"/>
    </source>
</evidence>
<feature type="transmembrane region" description="Helical" evidence="1">
    <location>
        <begin position="385"/>
        <end position="405"/>
    </location>
</feature>
<dbReference type="EMBL" id="MFSU01000090">
    <property type="protein sequence ID" value="OGI46013.1"/>
    <property type="molecule type" value="Genomic_DNA"/>
</dbReference>
<organism evidence="2 3">
    <name type="scientific">Candidatus Muproteobacteria bacterium RBG_16_65_34</name>
    <dbReference type="NCBI Taxonomy" id="1817760"/>
    <lineage>
        <taxon>Bacteria</taxon>
        <taxon>Pseudomonadati</taxon>
        <taxon>Pseudomonadota</taxon>
        <taxon>Candidatus Muproteobacteria</taxon>
    </lineage>
</organism>
<name>A0A1F6TLK4_9PROT</name>
<keyword evidence="1" id="KW-0472">Membrane</keyword>
<feature type="transmembrane region" description="Helical" evidence="1">
    <location>
        <begin position="241"/>
        <end position="263"/>
    </location>
</feature>
<keyword evidence="1" id="KW-0812">Transmembrane</keyword>
<evidence type="ECO:0000256" key="1">
    <source>
        <dbReference type="SAM" id="Phobius"/>
    </source>
</evidence>
<dbReference type="STRING" id="1817760.A2151_02030"/>
<dbReference type="AlphaFoldDB" id="A0A1F6TLK4"/>
<proteinExistence type="predicted"/>
<feature type="transmembrane region" description="Helical" evidence="1">
    <location>
        <begin position="411"/>
        <end position="431"/>
    </location>
</feature>
<dbReference type="Proteomes" id="UP000178885">
    <property type="component" value="Unassembled WGS sequence"/>
</dbReference>
<accession>A0A1F6TLK4</accession>